<name>A0A239K7E9_9BACT</name>
<accession>A0A239K7E9</accession>
<gene>
    <name evidence="1" type="ORF">SAMN05421770_104331</name>
</gene>
<sequence length="38" mass="4366">MFEYDDDGKEWFGYTLSSEEGDPTVVIGVFQGNVQYLE</sequence>
<reference evidence="1 2" key="1">
    <citation type="submission" date="2017-06" db="EMBL/GenBank/DDBJ databases">
        <authorList>
            <person name="Kim H.J."/>
            <person name="Triplett B.A."/>
        </authorList>
    </citation>
    <scope>NUCLEOTIDE SEQUENCE [LARGE SCALE GENOMIC DNA]</scope>
    <source>
        <strain evidence="1 2">DSM 18704</strain>
    </source>
</reference>
<evidence type="ECO:0000313" key="2">
    <source>
        <dbReference type="Proteomes" id="UP000198356"/>
    </source>
</evidence>
<proteinExistence type="predicted"/>
<organism evidence="1 2">
    <name type="scientific">Granulicella rosea</name>
    <dbReference type="NCBI Taxonomy" id="474952"/>
    <lineage>
        <taxon>Bacteria</taxon>
        <taxon>Pseudomonadati</taxon>
        <taxon>Acidobacteriota</taxon>
        <taxon>Terriglobia</taxon>
        <taxon>Terriglobales</taxon>
        <taxon>Acidobacteriaceae</taxon>
        <taxon>Granulicella</taxon>
    </lineage>
</organism>
<dbReference type="AlphaFoldDB" id="A0A239K7E9"/>
<protein>
    <submittedName>
        <fullName evidence="1">Uncharacterized protein</fullName>
    </submittedName>
</protein>
<dbReference type="EMBL" id="FZOU01000004">
    <property type="protein sequence ID" value="SNT13678.1"/>
    <property type="molecule type" value="Genomic_DNA"/>
</dbReference>
<keyword evidence="2" id="KW-1185">Reference proteome</keyword>
<dbReference type="Proteomes" id="UP000198356">
    <property type="component" value="Unassembled WGS sequence"/>
</dbReference>
<evidence type="ECO:0000313" key="1">
    <source>
        <dbReference type="EMBL" id="SNT13678.1"/>
    </source>
</evidence>